<reference evidence="2 3" key="1">
    <citation type="submission" date="2018-06" db="EMBL/GenBank/DDBJ databases">
        <authorList>
            <consortium name="Pathogen Informatics"/>
            <person name="Doyle S."/>
        </authorList>
    </citation>
    <scope>NUCLEOTIDE SEQUENCE [LARGE SCALE GENOMIC DNA]</scope>
    <source>
        <strain evidence="2 3">NCTC12224</strain>
    </source>
</reference>
<feature type="transmembrane region" description="Helical" evidence="1">
    <location>
        <begin position="34"/>
        <end position="54"/>
    </location>
</feature>
<evidence type="ECO:0000256" key="1">
    <source>
        <dbReference type="SAM" id="Phobius"/>
    </source>
</evidence>
<keyword evidence="1" id="KW-0812">Transmembrane</keyword>
<name>A0A380KAE0_9STRE</name>
<feature type="transmembrane region" description="Helical" evidence="1">
    <location>
        <begin position="7"/>
        <end position="28"/>
    </location>
</feature>
<evidence type="ECO:0000313" key="3">
    <source>
        <dbReference type="Proteomes" id="UP000254924"/>
    </source>
</evidence>
<dbReference type="AlphaFoldDB" id="A0A380KAE0"/>
<keyword evidence="1" id="KW-1133">Transmembrane helix</keyword>
<gene>
    <name evidence="2" type="ORF">NCTC12224_01398</name>
</gene>
<dbReference type="EMBL" id="UHFN01000007">
    <property type="protein sequence ID" value="SUN61267.1"/>
    <property type="molecule type" value="Genomic_DNA"/>
</dbReference>
<sequence>MMDFYRSLLGILVPGATLPVVALFLLGVYGKNPYLMLAVIILGIGHMGIHLTHWREIQDEKSR</sequence>
<keyword evidence="3" id="KW-1185">Reference proteome</keyword>
<organism evidence="2 3">
    <name type="scientific">Streptococcus hyointestinalis</name>
    <dbReference type="NCBI Taxonomy" id="1337"/>
    <lineage>
        <taxon>Bacteria</taxon>
        <taxon>Bacillati</taxon>
        <taxon>Bacillota</taxon>
        <taxon>Bacilli</taxon>
        <taxon>Lactobacillales</taxon>
        <taxon>Streptococcaceae</taxon>
        <taxon>Streptococcus</taxon>
    </lineage>
</organism>
<evidence type="ECO:0000313" key="2">
    <source>
        <dbReference type="EMBL" id="SUN61267.1"/>
    </source>
</evidence>
<proteinExistence type="predicted"/>
<keyword evidence="1" id="KW-0472">Membrane</keyword>
<dbReference type="Proteomes" id="UP000254924">
    <property type="component" value="Unassembled WGS sequence"/>
</dbReference>
<accession>A0A380KAE0</accession>
<protein>
    <submittedName>
        <fullName evidence="2">Membrane protein</fullName>
    </submittedName>
</protein>